<feature type="binding site" evidence="2">
    <location>
        <position position="352"/>
    </location>
    <ligand>
        <name>Cu cation</name>
        <dbReference type="ChEBI" id="CHEBI:23378"/>
    </ligand>
</feature>
<sequence>MRLLSIFALLIFSSATWSGEPLKVVTTIKPIHSILSGLLADTRPPELLVDNQQSPYTATLSKSKQHALRDADMVVWIGPELEQFMVNQLELLGPNTTLFTLLDNEEIKVLTSRWNKERRDPFIWLDSRNILIITDELARALTKLDPERKSLYENNRRNLLRRLAELDRRLEYGYRGLKSGIGMAYYDTLQYFEQAYALKIRGVVAESPMTPVRGLSFLQNRARLKSGDYSCLLTEQQIDPDALSLLTDGTTLNIGLLDSFGSRIEAGEDHYFKLMEHNTVTIKQCLKYVDDSIVEESAKEVAKNSAQDTTPSSYIGGKFMLRDHHGKLFTDQDMLGKFHLVYFGYTFCPDVCPTSLLTISSALNRIGDDAEQIQPYFITVDPARDTPDVLSTYVNYFHPALTGLTGTQAMTDRVARIYNVKYEKVVDESRDPEQYIMDHSSGVFLMAPNGEFITKLAHGISANDMAARIREILSNPPNPHPIKLF</sequence>
<accession>A0A8J6TQ56</accession>
<dbReference type="CDD" id="cd02968">
    <property type="entry name" value="SCO"/>
    <property type="match status" value="1"/>
</dbReference>
<evidence type="ECO:0000256" key="4">
    <source>
        <dbReference type="SAM" id="SignalP"/>
    </source>
</evidence>
<dbReference type="SUPFAM" id="SSF53807">
    <property type="entry name" value="Helical backbone' metal receptor"/>
    <property type="match status" value="1"/>
</dbReference>
<dbReference type="InterPro" id="IPR036249">
    <property type="entry name" value="Thioredoxin-like_sf"/>
</dbReference>
<protein>
    <submittedName>
        <fullName evidence="5">SCO family protein</fullName>
    </submittedName>
</protein>
<dbReference type="PANTHER" id="PTHR12151:SF25">
    <property type="entry name" value="LINALOOL DEHYDRATASE_ISOMERASE DOMAIN-CONTAINING PROTEIN"/>
    <property type="match status" value="1"/>
</dbReference>
<evidence type="ECO:0000256" key="1">
    <source>
        <dbReference type="ARBA" id="ARBA00010996"/>
    </source>
</evidence>
<dbReference type="Pfam" id="PF02630">
    <property type="entry name" value="SCO1-SenC"/>
    <property type="match status" value="1"/>
</dbReference>
<keyword evidence="3" id="KW-1015">Disulfide bond</keyword>
<feature type="binding site" evidence="2">
    <location>
        <position position="439"/>
    </location>
    <ligand>
        <name>Cu cation</name>
        <dbReference type="ChEBI" id="CHEBI:23378"/>
    </ligand>
</feature>
<proteinExistence type="inferred from homology"/>
<gene>
    <name evidence="5" type="ORF">H8D24_03770</name>
</gene>
<comment type="caution">
    <text evidence="5">The sequence shown here is derived from an EMBL/GenBank/DDBJ whole genome shotgun (WGS) entry which is preliminary data.</text>
</comment>
<feature type="disulfide bond" description="Redox-active" evidence="3">
    <location>
        <begin position="348"/>
        <end position="352"/>
    </location>
</feature>
<dbReference type="Pfam" id="PF01297">
    <property type="entry name" value="ZnuA"/>
    <property type="match status" value="1"/>
</dbReference>
<dbReference type="PANTHER" id="PTHR12151">
    <property type="entry name" value="ELECTRON TRANSPORT PROTIN SCO1/SENC FAMILY MEMBER"/>
    <property type="match status" value="1"/>
</dbReference>
<dbReference type="Gene3D" id="3.40.50.1980">
    <property type="entry name" value="Nitrogenase molybdenum iron protein domain"/>
    <property type="match status" value="2"/>
</dbReference>
<evidence type="ECO:0000256" key="3">
    <source>
        <dbReference type="PIRSR" id="PIRSR603782-2"/>
    </source>
</evidence>
<dbReference type="Gene3D" id="3.40.30.10">
    <property type="entry name" value="Glutaredoxin"/>
    <property type="match status" value="1"/>
</dbReference>
<feature type="binding site" evidence="2">
    <location>
        <position position="348"/>
    </location>
    <ligand>
        <name>Cu cation</name>
        <dbReference type="ChEBI" id="CHEBI:23378"/>
    </ligand>
</feature>
<evidence type="ECO:0000313" key="6">
    <source>
        <dbReference type="Proteomes" id="UP000654401"/>
    </source>
</evidence>
<keyword evidence="2" id="KW-0479">Metal-binding</keyword>
<name>A0A8J6TQ56_9GAMM</name>
<dbReference type="EMBL" id="JACNFK010000024">
    <property type="protein sequence ID" value="MBC8519511.1"/>
    <property type="molecule type" value="Genomic_DNA"/>
</dbReference>
<feature type="signal peptide" evidence="4">
    <location>
        <begin position="1"/>
        <end position="18"/>
    </location>
</feature>
<evidence type="ECO:0000313" key="5">
    <source>
        <dbReference type="EMBL" id="MBC8519511.1"/>
    </source>
</evidence>
<dbReference type="AlphaFoldDB" id="A0A8J6TQ56"/>
<dbReference type="Proteomes" id="UP000654401">
    <property type="component" value="Unassembled WGS sequence"/>
</dbReference>
<dbReference type="FunFam" id="3.40.30.10:FF:000013">
    <property type="entry name" value="Blast:Protein SCO1 homolog, mitochondrial"/>
    <property type="match status" value="1"/>
</dbReference>
<comment type="similarity">
    <text evidence="1">Belongs to the SCO1/2 family.</text>
</comment>
<evidence type="ECO:0000256" key="2">
    <source>
        <dbReference type="PIRSR" id="PIRSR603782-1"/>
    </source>
</evidence>
<reference evidence="5 6" key="1">
    <citation type="submission" date="2020-08" db="EMBL/GenBank/DDBJ databases">
        <title>Bridging the membrane lipid divide: bacteria of the FCB group superphylum have the potential to synthesize archaeal ether lipids.</title>
        <authorList>
            <person name="Villanueva L."/>
            <person name="Von Meijenfeldt F.A.B."/>
            <person name="Westbye A.B."/>
            <person name="Yadav S."/>
            <person name="Hopmans E.C."/>
            <person name="Dutilh B.E."/>
            <person name="Sinninghe Damste J.S."/>
        </authorList>
    </citation>
    <scope>NUCLEOTIDE SEQUENCE [LARGE SCALE GENOMIC DNA]</scope>
    <source>
        <strain evidence="5">NIOZ-UU100</strain>
    </source>
</reference>
<dbReference type="GO" id="GO:0030001">
    <property type="term" value="P:metal ion transport"/>
    <property type="evidence" value="ECO:0007669"/>
    <property type="project" value="InterPro"/>
</dbReference>
<keyword evidence="2" id="KW-0186">Copper</keyword>
<feature type="chain" id="PRO_5035215337" evidence="4">
    <location>
        <begin position="19"/>
        <end position="485"/>
    </location>
</feature>
<dbReference type="InterPro" id="IPR006127">
    <property type="entry name" value="ZnuA-like"/>
</dbReference>
<organism evidence="5 6">
    <name type="scientific">Candidatus Thiopontia autotrophica</name>
    <dbReference type="NCBI Taxonomy" id="2841688"/>
    <lineage>
        <taxon>Bacteria</taxon>
        <taxon>Pseudomonadati</taxon>
        <taxon>Pseudomonadota</taxon>
        <taxon>Gammaproteobacteria</taxon>
        <taxon>Candidatus Thiopontia</taxon>
    </lineage>
</organism>
<dbReference type="SUPFAM" id="SSF52833">
    <property type="entry name" value="Thioredoxin-like"/>
    <property type="match status" value="1"/>
</dbReference>
<keyword evidence="4" id="KW-0732">Signal</keyword>
<dbReference type="GO" id="GO:0046872">
    <property type="term" value="F:metal ion binding"/>
    <property type="evidence" value="ECO:0007669"/>
    <property type="project" value="UniProtKB-KW"/>
</dbReference>
<dbReference type="InterPro" id="IPR003782">
    <property type="entry name" value="SCO1/SenC"/>
</dbReference>